<dbReference type="GeneID" id="64820997"/>
<name>A0A8T8KA54_9EURY</name>
<gene>
    <name evidence="1" type="ORF">HYG87_09490</name>
</gene>
<dbReference type="KEGG" id="meme:HYG87_09490"/>
<evidence type="ECO:0000313" key="1">
    <source>
        <dbReference type="EMBL" id="QUH23973.1"/>
    </source>
</evidence>
<evidence type="ECO:0000313" key="2">
    <source>
        <dbReference type="Proteomes" id="UP000681041"/>
    </source>
</evidence>
<dbReference type="EMBL" id="CP058560">
    <property type="protein sequence ID" value="QUH23973.1"/>
    <property type="molecule type" value="Genomic_DNA"/>
</dbReference>
<organism evidence="1 2">
    <name type="scientific">Methanobacterium alkalithermotolerans</name>
    <dbReference type="NCBI Taxonomy" id="2731220"/>
    <lineage>
        <taxon>Archaea</taxon>
        <taxon>Methanobacteriati</taxon>
        <taxon>Methanobacteriota</taxon>
        <taxon>Methanomada group</taxon>
        <taxon>Methanobacteria</taxon>
        <taxon>Methanobacteriales</taxon>
        <taxon>Methanobacteriaceae</taxon>
        <taxon>Methanobacterium</taxon>
    </lineage>
</organism>
<sequence>MGKKCISKHKNIRLETIKDELPNKYEKHVNKALQTLHTEGLVFKYRHKNYGLSAKGVIVAQQLKEDFRKKRYGDLKILMLV</sequence>
<keyword evidence="2" id="KW-1185">Reference proteome</keyword>
<reference evidence="1" key="1">
    <citation type="submission" date="2020-07" db="EMBL/GenBank/DDBJ databases">
        <title>Methanobacterium. sp. MethCan genome.</title>
        <authorList>
            <person name="Postec A."/>
            <person name="Quemeneur M."/>
        </authorList>
    </citation>
    <scope>NUCLEOTIDE SEQUENCE</scope>
    <source>
        <strain evidence="1">MethCAN</strain>
    </source>
</reference>
<dbReference type="Proteomes" id="UP000681041">
    <property type="component" value="Chromosome"/>
</dbReference>
<dbReference type="AlphaFoldDB" id="A0A8T8KA54"/>
<proteinExistence type="predicted"/>
<protein>
    <submittedName>
        <fullName evidence="1">Uncharacterized protein</fullName>
    </submittedName>
</protein>
<accession>A0A8T8KA54</accession>
<dbReference type="RefSeq" id="WP_211532930.1">
    <property type="nucleotide sequence ID" value="NZ_CP058560.1"/>
</dbReference>